<protein>
    <submittedName>
        <fullName evidence="1">Uncharacterized protein</fullName>
    </submittedName>
</protein>
<name>A0A4U5QP49_POPAL</name>
<reference evidence="1" key="1">
    <citation type="submission" date="2018-10" db="EMBL/GenBank/DDBJ databases">
        <title>Population genomic analysis revealed the cold adaptation of white poplar.</title>
        <authorList>
            <person name="Liu Y.-J."/>
        </authorList>
    </citation>
    <scope>NUCLEOTIDE SEQUENCE [LARGE SCALE GENOMIC DNA]</scope>
    <source>
        <strain evidence="1">PAL-ZL1</strain>
    </source>
</reference>
<dbReference type="AlphaFoldDB" id="A0A4U5QP49"/>
<sequence length="207" mass="23221">MVVVQPRGAGAGGSPRLKLLEMKKLHWGAAVLSLLCSEEELLVEHGAKLRTCNWNKEGAAGALIEVMVHLIQWRAAGFSRRRVEYLLLIVVDREEKVASVGRSWAVVSMEDCWMFTVLWSYVAAHSVEELLGLECWSLTVLVQEEVAPLEEENLHHWILVWSSLVQKDNHLYRCCCLRRRGPKELDGNACDALAVMACGGWRKSAGK</sequence>
<gene>
    <name evidence="1" type="ORF">D5086_0000061620</name>
</gene>
<organism evidence="1">
    <name type="scientific">Populus alba</name>
    <name type="common">White poplar</name>
    <dbReference type="NCBI Taxonomy" id="43335"/>
    <lineage>
        <taxon>Eukaryota</taxon>
        <taxon>Viridiplantae</taxon>
        <taxon>Streptophyta</taxon>
        <taxon>Embryophyta</taxon>
        <taxon>Tracheophyta</taxon>
        <taxon>Spermatophyta</taxon>
        <taxon>Magnoliopsida</taxon>
        <taxon>eudicotyledons</taxon>
        <taxon>Gunneridae</taxon>
        <taxon>Pentapetalae</taxon>
        <taxon>rosids</taxon>
        <taxon>fabids</taxon>
        <taxon>Malpighiales</taxon>
        <taxon>Salicaceae</taxon>
        <taxon>Saliceae</taxon>
        <taxon>Populus</taxon>
    </lineage>
</organism>
<proteinExistence type="predicted"/>
<comment type="caution">
    <text evidence="1">The sequence shown here is derived from an EMBL/GenBank/DDBJ whole genome shotgun (WGS) entry which is preliminary data.</text>
</comment>
<evidence type="ECO:0000313" key="1">
    <source>
        <dbReference type="EMBL" id="TKS12643.1"/>
    </source>
</evidence>
<dbReference type="EMBL" id="RCHU01000155">
    <property type="protein sequence ID" value="TKS12643.1"/>
    <property type="molecule type" value="Genomic_DNA"/>
</dbReference>
<accession>A0A4U5QP49</accession>